<sequence>MERRLLSTWNQVAPRAYICKWYCFPYDREGNLEDLREHLIAALHQLAKHFPDLAAKVFLLSNPLGCLCIELDDHAEIPLKVFNAHDSFGWTYDELKSQGFPARAFVDTSFDLPYRLQEDKQGIPVFEVHARLIEGGLLLGIYSHHSISDGTGLDNYISSFAELTRDPNQTLKLQCPADIDIDLPETIENARLMNVGNRTFQELLELCPEYSLLPSPTGPTQFRALPTGLPIENIQKTGRIFVVGAQKITTIREKVLEHLGTESSERLPSTFTCLAGIIWAHVTKARLRSPKNLLSSSTDKLIAPERVRLMICINWRRRAFTSIMDASAGNTIALPVATVDIATLLAVSDGDENVAYKALAVVAQAIDTTISSVNEDFVALRTSTIRAAPDPRLIGLTADLRDPQDFYINTWRHFGADTRDGIIPDAVRKAQAGWDMGAALVLPAKKNSLNIEVLVRLDIDSMATLCSDSRWGDWVDKVIE</sequence>
<dbReference type="EMBL" id="JAVFKD010000013">
    <property type="protein sequence ID" value="KAK5991674.1"/>
    <property type="molecule type" value="Genomic_DNA"/>
</dbReference>
<dbReference type="Gene3D" id="3.30.559.10">
    <property type="entry name" value="Chloramphenicol acetyltransferase-like domain"/>
    <property type="match status" value="2"/>
</dbReference>
<dbReference type="PANTHER" id="PTHR31642">
    <property type="entry name" value="TRICHOTHECENE 3-O-ACETYLTRANSFERASE"/>
    <property type="match status" value="1"/>
</dbReference>
<comment type="caution">
    <text evidence="3">The sequence shown here is derived from an EMBL/GenBank/DDBJ whole genome shotgun (WGS) entry which is preliminary data.</text>
</comment>
<keyword evidence="4" id="KW-1185">Reference proteome</keyword>
<organism evidence="3 4">
    <name type="scientific">Cladobotryum mycophilum</name>
    <dbReference type="NCBI Taxonomy" id="491253"/>
    <lineage>
        <taxon>Eukaryota</taxon>
        <taxon>Fungi</taxon>
        <taxon>Dikarya</taxon>
        <taxon>Ascomycota</taxon>
        <taxon>Pezizomycotina</taxon>
        <taxon>Sordariomycetes</taxon>
        <taxon>Hypocreomycetidae</taxon>
        <taxon>Hypocreales</taxon>
        <taxon>Hypocreaceae</taxon>
        <taxon>Cladobotryum</taxon>
    </lineage>
</organism>
<name>A0ABR0SHN0_9HYPO</name>
<proteinExistence type="predicted"/>
<dbReference type="Proteomes" id="UP001338125">
    <property type="component" value="Unassembled WGS sequence"/>
</dbReference>
<feature type="domain" description="Trichothecene 3-O-acetyltransferase-like N-terminal" evidence="2">
    <location>
        <begin position="22"/>
        <end position="161"/>
    </location>
</feature>
<protein>
    <submittedName>
        <fullName evidence="3">Trichothecene 8-O-acetyltransferase-like protein</fullName>
    </submittedName>
</protein>
<evidence type="ECO:0000313" key="4">
    <source>
        <dbReference type="Proteomes" id="UP001338125"/>
    </source>
</evidence>
<dbReference type="InterPro" id="IPR050317">
    <property type="entry name" value="Plant_Fungal_Acyltransferase"/>
</dbReference>
<reference evidence="3 4" key="1">
    <citation type="submission" date="2024-01" db="EMBL/GenBank/DDBJ databases">
        <title>Complete genome of Cladobotryum mycophilum ATHUM6906.</title>
        <authorList>
            <person name="Christinaki A.C."/>
            <person name="Myridakis A.I."/>
            <person name="Kouvelis V.N."/>
        </authorList>
    </citation>
    <scope>NUCLEOTIDE SEQUENCE [LARGE SCALE GENOMIC DNA]</scope>
    <source>
        <strain evidence="3 4">ATHUM6906</strain>
    </source>
</reference>
<accession>A0ABR0SHN0</accession>
<dbReference type="PANTHER" id="PTHR31642:SF310">
    <property type="entry name" value="FATTY ALCOHOL:CAFFEOYL-COA ACYLTRANSFERASE"/>
    <property type="match status" value="1"/>
</dbReference>
<dbReference type="Pfam" id="PF22664">
    <property type="entry name" value="TRI-like_N"/>
    <property type="match status" value="1"/>
</dbReference>
<dbReference type="InterPro" id="IPR054710">
    <property type="entry name" value="Tri101-like_N"/>
</dbReference>
<evidence type="ECO:0000256" key="1">
    <source>
        <dbReference type="ARBA" id="ARBA00022679"/>
    </source>
</evidence>
<evidence type="ECO:0000259" key="2">
    <source>
        <dbReference type="Pfam" id="PF22664"/>
    </source>
</evidence>
<keyword evidence="1" id="KW-0808">Transferase</keyword>
<evidence type="ECO:0000313" key="3">
    <source>
        <dbReference type="EMBL" id="KAK5991674.1"/>
    </source>
</evidence>
<gene>
    <name evidence="3" type="ORF">PT974_07707</name>
</gene>
<dbReference type="InterPro" id="IPR023213">
    <property type="entry name" value="CAT-like_dom_sf"/>
</dbReference>